<evidence type="ECO:0000313" key="1">
    <source>
        <dbReference type="EMBL" id="SFL51959.1"/>
    </source>
</evidence>
<dbReference type="AlphaFoldDB" id="A0A1I4IC96"/>
<reference evidence="1 2" key="1">
    <citation type="submission" date="2016-10" db="EMBL/GenBank/DDBJ databases">
        <authorList>
            <person name="de Groot N.N."/>
        </authorList>
    </citation>
    <scope>NUCLEOTIDE SEQUENCE [LARGE SCALE GENOMIC DNA]</scope>
    <source>
        <strain evidence="1 2">M79</strain>
    </source>
</reference>
<dbReference type="Proteomes" id="UP000181969">
    <property type="component" value="Unassembled WGS sequence"/>
</dbReference>
<proteinExistence type="predicted"/>
<name>A0A1I4IC96_9LACT</name>
<organism evidence="1 2">
    <name type="scientific">Lactococcus garvieae</name>
    <dbReference type="NCBI Taxonomy" id="1363"/>
    <lineage>
        <taxon>Bacteria</taxon>
        <taxon>Bacillati</taxon>
        <taxon>Bacillota</taxon>
        <taxon>Bacilli</taxon>
        <taxon>Lactobacillales</taxon>
        <taxon>Streptococcaceae</taxon>
        <taxon>Lactococcus</taxon>
    </lineage>
</organism>
<evidence type="ECO:0000313" key="2">
    <source>
        <dbReference type="Proteomes" id="UP000181969"/>
    </source>
</evidence>
<gene>
    <name evidence="1" type="ORF">SAMN05216438_11517</name>
</gene>
<protein>
    <submittedName>
        <fullName evidence="1">Uncharacterized protein</fullName>
    </submittedName>
</protein>
<dbReference type="RefSeq" id="WP_177180199.1">
    <property type="nucleotide sequence ID" value="NZ_CAXVJC010000001.1"/>
</dbReference>
<dbReference type="EMBL" id="FOTJ01000015">
    <property type="protein sequence ID" value="SFL51959.1"/>
    <property type="molecule type" value="Genomic_DNA"/>
</dbReference>
<sequence>MNTTEARILLGNTLEHGPLCPGPYRPVLIRRFIVGVPVGRKKMSFGVI</sequence>
<accession>A0A1I4IC96</accession>